<dbReference type="Pfam" id="PF01522">
    <property type="entry name" value="Polysacc_deac_1"/>
    <property type="match status" value="1"/>
</dbReference>
<dbReference type="EMBL" id="JAAAIM010000813">
    <property type="protein sequence ID" value="KAG0284109.1"/>
    <property type="molecule type" value="Genomic_DNA"/>
</dbReference>
<evidence type="ECO:0000256" key="2">
    <source>
        <dbReference type="ARBA" id="ARBA00022723"/>
    </source>
</evidence>
<dbReference type="SUPFAM" id="SSF88713">
    <property type="entry name" value="Glycoside hydrolase/deacetylase"/>
    <property type="match status" value="1"/>
</dbReference>
<evidence type="ECO:0000313" key="8">
    <source>
        <dbReference type="EMBL" id="KAG0284109.1"/>
    </source>
</evidence>
<keyword evidence="5" id="KW-0119">Carbohydrate metabolism</keyword>
<evidence type="ECO:0000256" key="1">
    <source>
        <dbReference type="ARBA" id="ARBA00001941"/>
    </source>
</evidence>
<keyword evidence="2" id="KW-0479">Metal-binding</keyword>
<feature type="signal peptide" evidence="6">
    <location>
        <begin position="1"/>
        <end position="21"/>
    </location>
</feature>
<evidence type="ECO:0000259" key="7">
    <source>
        <dbReference type="PROSITE" id="PS51677"/>
    </source>
</evidence>
<keyword evidence="4" id="KW-0378">Hydrolase</keyword>
<reference evidence="8 9" key="1">
    <citation type="journal article" date="2020" name="Fungal Divers.">
        <title>Resolving the Mortierellaceae phylogeny through synthesis of multi-gene phylogenetics and phylogenomics.</title>
        <authorList>
            <person name="Vandepol N."/>
            <person name="Liber J."/>
            <person name="Desiro A."/>
            <person name="Na H."/>
            <person name="Kennedy M."/>
            <person name="Barry K."/>
            <person name="Grigoriev I.V."/>
            <person name="Miller A.N."/>
            <person name="O'Donnell K."/>
            <person name="Stajich J.E."/>
            <person name="Bonito G."/>
        </authorList>
    </citation>
    <scope>NUCLEOTIDE SEQUENCE [LARGE SCALE GENOMIC DNA]</scope>
    <source>
        <strain evidence="8 9">AD045</strain>
    </source>
</reference>
<feature type="domain" description="NodB homology" evidence="7">
    <location>
        <begin position="50"/>
        <end position="238"/>
    </location>
</feature>
<comment type="caution">
    <text evidence="8">The sequence shown here is derived from an EMBL/GenBank/DDBJ whole genome shotgun (WGS) entry which is preliminary data.</text>
</comment>
<name>A0ABQ7JS31_9FUNG</name>
<protein>
    <recommendedName>
        <fullName evidence="7">NodB homology domain-containing protein</fullName>
    </recommendedName>
</protein>
<gene>
    <name evidence="8" type="ORF">BGZ96_011522</name>
</gene>
<sequence length="254" mass="27957">MPSFLRLAIAATIFAAALVSAVPVTSSSTSPFLQKRSGPAPVIYRCTVPGTIAITFDDGPFLYTNGLLDILKSRAVKATFFFNGNTYGRIEDFAASVKRAYQEGHQVASHTWDHKDLPSLSPSEALAEMTMLEDAFRKIIGVRPTYMRPPFGSVSAPVLEMLGQRNYTAVMWDMDTQDWAHPDDFNASYQLYEALFNKTEELGQPGHIVLQHEVNQVTALQVAPMAIDLALVSGYKVVTVGECLGDPKSNWYTV</sequence>
<evidence type="ECO:0000256" key="6">
    <source>
        <dbReference type="SAM" id="SignalP"/>
    </source>
</evidence>
<evidence type="ECO:0000256" key="3">
    <source>
        <dbReference type="ARBA" id="ARBA00022729"/>
    </source>
</evidence>
<dbReference type="PROSITE" id="PS51677">
    <property type="entry name" value="NODB"/>
    <property type="match status" value="1"/>
</dbReference>
<evidence type="ECO:0000256" key="5">
    <source>
        <dbReference type="ARBA" id="ARBA00023277"/>
    </source>
</evidence>
<organism evidence="8 9">
    <name type="scientific">Linnemannia gamsii</name>
    <dbReference type="NCBI Taxonomy" id="64522"/>
    <lineage>
        <taxon>Eukaryota</taxon>
        <taxon>Fungi</taxon>
        <taxon>Fungi incertae sedis</taxon>
        <taxon>Mucoromycota</taxon>
        <taxon>Mortierellomycotina</taxon>
        <taxon>Mortierellomycetes</taxon>
        <taxon>Mortierellales</taxon>
        <taxon>Mortierellaceae</taxon>
        <taxon>Linnemannia</taxon>
    </lineage>
</organism>
<dbReference type="InterPro" id="IPR011330">
    <property type="entry name" value="Glyco_hydro/deAcase_b/a-brl"/>
</dbReference>
<feature type="chain" id="PRO_5046929828" description="NodB homology domain-containing protein" evidence="6">
    <location>
        <begin position="22"/>
        <end position="254"/>
    </location>
</feature>
<dbReference type="PANTHER" id="PTHR46471:SF2">
    <property type="entry name" value="CHITIN DEACETYLASE-RELATED"/>
    <property type="match status" value="1"/>
</dbReference>
<evidence type="ECO:0000313" key="9">
    <source>
        <dbReference type="Proteomes" id="UP001194696"/>
    </source>
</evidence>
<dbReference type="InterPro" id="IPR002509">
    <property type="entry name" value="NODB_dom"/>
</dbReference>
<dbReference type="Gene3D" id="3.20.20.370">
    <property type="entry name" value="Glycoside hydrolase/deacetylase"/>
    <property type="match status" value="1"/>
</dbReference>
<evidence type="ECO:0000256" key="4">
    <source>
        <dbReference type="ARBA" id="ARBA00022801"/>
    </source>
</evidence>
<dbReference type="PANTHER" id="PTHR46471">
    <property type="entry name" value="CHITIN DEACETYLASE"/>
    <property type="match status" value="1"/>
</dbReference>
<dbReference type="CDD" id="cd10951">
    <property type="entry name" value="CE4_ClCDA_like"/>
    <property type="match status" value="1"/>
</dbReference>
<proteinExistence type="predicted"/>
<dbReference type="Proteomes" id="UP001194696">
    <property type="component" value="Unassembled WGS sequence"/>
</dbReference>
<keyword evidence="9" id="KW-1185">Reference proteome</keyword>
<comment type="cofactor">
    <cofactor evidence="1">
        <name>Co(2+)</name>
        <dbReference type="ChEBI" id="CHEBI:48828"/>
    </cofactor>
</comment>
<accession>A0ABQ7JS31</accession>
<keyword evidence="3 6" id="KW-0732">Signal</keyword>